<dbReference type="PROSITE" id="PS51257">
    <property type="entry name" value="PROKAR_LIPOPROTEIN"/>
    <property type="match status" value="1"/>
</dbReference>
<dbReference type="Gene3D" id="3.30.110.170">
    <property type="entry name" value="Protein of unknown function (DUF541), domain 1"/>
    <property type="match status" value="1"/>
</dbReference>
<evidence type="ECO:0000313" key="3">
    <source>
        <dbReference type="Proteomes" id="UP000252586"/>
    </source>
</evidence>
<feature type="chain" id="PRO_5016909402" description="26 kDa periplasmic immunogenic protein" evidence="1">
    <location>
        <begin position="29"/>
        <end position="229"/>
    </location>
</feature>
<dbReference type="Proteomes" id="UP000252586">
    <property type="component" value="Unassembled WGS sequence"/>
</dbReference>
<comment type="caution">
    <text evidence="2">The sequence shown here is derived from an EMBL/GenBank/DDBJ whole genome shotgun (WGS) entry which is preliminary data.</text>
</comment>
<protein>
    <recommendedName>
        <fullName evidence="4">26 kDa periplasmic immunogenic protein</fullName>
    </recommendedName>
</protein>
<evidence type="ECO:0000313" key="2">
    <source>
        <dbReference type="EMBL" id="RBO87775.1"/>
    </source>
</evidence>
<dbReference type="EMBL" id="QNRE01000010">
    <property type="protein sequence ID" value="RBO87775.1"/>
    <property type="molecule type" value="Genomic_DNA"/>
</dbReference>
<reference evidence="2 3" key="1">
    <citation type="submission" date="2018-06" db="EMBL/GenBank/DDBJ databases">
        <title>Genomic Encyclopedia of Type Strains, Phase IV (KMG-IV): sequencing the most valuable type-strain genomes for metagenomic binning, comparative biology and taxonomic classification.</title>
        <authorList>
            <person name="Goeker M."/>
        </authorList>
    </citation>
    <scope>NUCLEOTIDE SEQUENCE [LARGE SCALE GENOMIC DNA]</scope>
    <source>
        <strain evidence="2 3">DSM 44599</strain>
    </source>
</reference>
<evidence type="ECO:0008006" key="4">
    <source>
        <dbReference type="Google" id="ProtNLM"/>
    </source>
</evidence>
<dbReference type="Gene3D" id="3.30.70.2970">
    <property type="entry name" value="Protein of unknown function (DUF541), domain 2"/>
    <property type="match status" value="1"/>
</dbReference>
<dbReference type="AlphaFoldDB" id="A0A366DCW0"/>
<organism evidence="2 3">
    <name type="scientific">Nocardia puris</name>
    <dbReference type="NCBI Taxonomy" id="208602"/>
    <lineage>
        <taxon>Bacteria</taxon>
        <taxon>Bacillati</taxon>
        <taxon>Actinomycetota</taxon>
        <taxon>Actinomycetes</taxon>
        <taxon>Mycobacteriales</taxon>
        <taxon>Nocardiaceae</taxon>
        <taxon>Nocardia</taxon>
    </lineage>
</organism>
<dbReference type="STRING" id="1210090.GCA_001613185_04721"/>
<dbReference type="OrthoDB" id="5195768at2"/>
<dbReference type="InterPro" id="IPR007497">
    <property type="entry name" value="SIMPL/DUF541"/>
</dbReference>
<gene>
    <name evidence="2" type="ORF">DFR74_11028</name>
</gene>
<dbReference type="PANTHER" id="PTHR34387">
    <property type="entry name" value="SLR1258 PROTEIN"/>
    <property type="match status" value="1"/>
</dbReference>
<dbReference type="InterPro" id="IPR052022">
    <property type="entry name" value="26kDa_periplasmic_antigen"/>
</dbReference>
<keyword evidence="3" id="KW-1185">Reference proteome</keyword>
<sequence length="229" mass="23509">MRPSIPCAAAAAALAVLLTGCGSSDSPAREVTVVGTGEVRGAPDILTADLGVEVTADNVSTAIGRANERASAMTDAVVAAGVPREDITTTDVTITPVYAPDGDGRTVTGYRAANSVRVVVRDLPKASAVLDAAVAAGGDETRLRSVSFDLDDDSQLLADARTRAFEDARARAQQYADLSGDDLKDVITITESTSGDPVRPERGAAADSFALEPGTRTVTFTVTVTWGLG</sequence>
<accession>A0A366DCW0</accession>
<dbReference type="Pfam" id="PF04402">
    <property type="entry name" value="SIMPL"/>
    <property type="match status" value="1"/>
</dbReference>
<dbReference type="GO" id="GO:0006974">
    <property type="term" value="P:DNA damage response"/>
    <property type="evidence" value="ECO:0007669"/>
    <property type="project" value="TreeGrafter"/>
</dbReference>
<keyword evidence="1" id="KW-0732">Signal</keyword>
<feature type="signal peptide" evidence="1">
    <location>
        <begin position="1"/>
        <end position="28"/>
    </location>
</feature>
<proteinExistence type="predicted"/>
<dbReference type="RefSeq" id="WP_067511441.1">
    <property type="nucleotide sequence ID" value="NZ_CP107943.1"/>
</dbReference>
<name>A0A366DCW0_9NOCA</name>
<evidence type="ECO:0000256" key="1">
    <source>
        <dbReference type="SAM" id="SignalP"/>
    </source>
</evidence>
<dbReference type="PANTHER" id="PTHR34387:SF1">
    <property type="entry name" value="PERIPLASMIC IMMUNOGENIC PROTEIN"/>
    <property type="match status" value="1"/>
</dbReference>